<comment type="caution">
    <text evidence="1">The sequence shown here is derived from an EMBL/GenBank/DDBJ whole genome shotgun (WGS) entry which is preliminary data.</text>
</comment>
<keyword evidence="2" id="KW-1185">Reference proteome</keyword>
<evidence type="ECO:0008006" key="3">
    <source>
        <dbReference type="Google" id="ProtNLM"/>
    </source>
</evidence>
<dbReference type="InterPro" id="IPR010982">
    <property type="entry name" value="Lambda_DNA-bd_dom_sf"/>
</dbReference>
<organism evidence="1 2">
    <name type="scientific">Gordonia paraffinivorans NBRC 108238</name>
    <dbReference type="NCBI Taxonomy" id="1223543"/>
    <lineage>
        <taxon>Bacteria</taxon>
        <taxon>Bacillati</taxon>
        <taxon>Actinomycetota</taxon>
        <taxon>Actinomycetes</taxon>
        <taxon>Mycobacteriales</taxon>
        <taxon>Gordoniaceae</taxon>
        <taxon>Gordonia</taxon>
    </lineage>
</organism>
<gene>
    <name evidence="1" type="ORF">GP2_027_00040</name>
</gene>
<accession>A0ABQ0IMT0</accession>
<evidence type="ECO:0000313" key="2">
    <source>
        <dbReference type="Proteomes" id="UP000035021"/>
    </source>
</evidence>
<evidence type="ECO:0000313" key="1">
    <source>
        <dbReference type="EMBL" id="GAC84859.1"/>
    </source>
</evidence>
<dbReference type="Proteomes" id="UP000035021">
    <property type="component" value="Unassembled WGS sequence"/>
</dbReference>
<dbReference type="Gene3D" id="1.10.260.40">
    <property type="entry name" value="lambda repressor-like DNA-binding domains"/>
    <property type="match status" value="1"/>
</dbReference>
<sequence length="153" mass="16945">MSAHPADPEPEQASISVLLEALFTHVPGPAPGTRLTGDEICRRTGRSHPGQLQPPALSSLRHGRVQAPSLTTVAALAASFEVDLAFFTNDFHHRHRHEPMAQRVLLARINRRHYQLAAALHDLTPRNQELVLALIDILERQPTPLTVCVRSRT</sequence>
<proteinExistence type="predicted"/>
<name>A0ABQ0IMT0_9ACTN</name>
<reference evidence="1 2" key="1">
    <citation type="submission" date="2013-02" db="EMBL/GenBank/DDBJ databases">
        <title>Whole genome shotgun sequence of Gordonia paraffinivorans NBRC 108238.</title>
        <authorList>
            <person name="Isaki-Nakamura S."/>
            <person name="Hosoyama A."/>
            <person name="Tsuchikane K."/>
            <person name="Ando Y."/>
            <person name="Baba S."/>
            <person name="Ohji S."/>
            <person name="Hamada M."/>
            <person name="Tamura T."/>
            <person name="Yamazoe A."/>
            <person name="Yamazaki S."/>
            <person name="Fujita N."/>
        </authorList>
    </citation>
    <scope>NUCLEOTIDE SEQUENCE [LARGE SCALE GENOMIC DNA]</scope>
    <source>
        <strain evidence="1 2">NBRC 108238</strain>
    </source>
</reference>
<protein>
    <recommendedName>
        <fullName evidence="3">HTH cro/C1-type domain-containing protein</fullName>
    </recommendedName>
</protein>
<dbReference type="EMBL" id="BAOQ01000027">
    <property type="protein sequence ID" value="GAC84859.1"/>
    <property type="molecule type" value="Genomic_DNA"/>
</dbReference>